<dbReference type="InterPro" id="IPR006143">
    <property type="entry name" value="RND_pump_MFP"/>
</dbReference>
<dbReference type="Pfam" id="PF25973">
    <property type="entry name" value="BSH_CzcB"/>
    <property type="match status" value="1"/>
</dbReference>
<gene>
    <name evidence="6" type="primary">mdtA_4</name>
    <name evidence="6" type="ORF">I41_54970</name>
</gene>
<organism evidence="6 7">
    <name type="scientific">Lacipirellula limnantheis</name>
    <dbReference type="NCBI Taxonomy" id="2528024"/>
    <lineage>
        <taxon>Bacteria</taxon>
        <taxon>Pseudomonadati</taxon>
        <taxon>Planctomycetota</taxon>
        <taxon>Planctomycetia</taxon>
        <taxon>Pirellulales</taxon>
        <taxon>Lacipirellulaceae</taxon>
        <taxon>Lacipirellula</taxon>
    </lineage>
</organism>
<dbReference type="GO" id="GO:0015562">
    <property type="term" value="F:efflux transmembrane transporter activity"/>
    <property type="evidence" value="ECO:0007669"/>
    <property type="project" value="TreeGrafter"/>
</dbReference>
<dbReference type="PANTHER" id="PTHR30469:SF15">
    <property type="entry name" value="HLYD FAMILY OF SECRETION PROTEINS"/>
    <property type="match status" value="1"/>
</dbReference>
<dbReference type="NCBIfam" id="TIGR01730">
    <property type="entry name" value="RND_mfp"/>
    <property type="match status" value="1"/>
</dbReference>
<keyword evidence="7" id="KW-1185">Reference proteome</keyword>
<accession>A0A517U6I8</accession>
<dbReference type="Pfam" id="PF25954">
    <property type="entry name" value="Beta-barrel_RND_2"/>
    <property type="match status" value="1"/>
</dbReference>
<feature type="chain" id="PRO_5022233173" evidence="3">
    <location>
        <begin position="20"/>
        <end position="445"/>
    </location>
</feature>
<dbReference type="SUPFAM" id="SSF111369">
    <property type="entry name" value="HlyD-like secretion proteins"/>
    <property type="match status" value="2"/>
</dbReference>
<feature type="region of interest" description="Disordered" evidence="2">
    <location>
        <begin position="410"/>
        <end position="445"/>
    </location>
</feature>
<feature type="signal peptide" evidence="3">
    <location>
        <begin position="1"/>
        <end position="19"/>
    </location>
</feature>
<proteinExistence type="inferred from homology"/>
<reference evidence="6 7" key="1">
    <citation type="submission" date="2019-02" db="EMBL/GenBank/DDBJ databases">
        <title>Deep-cultivation of Planctomycetes and their phenomic and genomic characterization uncovers novel biology.</title>
        <authorList>
            <person name="Wiegand S."/>
            <person name="Jogler M."/>
            <person name="Boedeker C."/>
            <person name="Pinto D."/>
            <person name="Vollmers J."/>
            <person name="Rivas-Marin E."/>
            <person name="Kohn T."/>
            <person name="Peeters S.H."/>
            <person name="Heuer A."/>
            <person name="Rast P."/>
            <person name="Oberbeckmann S."/>
            <person name="Bunk B."/>
            <person name="Jeske O."/>
            <person name="Meyerdierks A."/>
            <person name="Storesund J.E."/>
            <person name="Kallscheuer N."/>
            <person name="Luecker S."/>
            <person name="Lage O.M."/>
            <person name="Pohl T."/>
            <person name="Merkel B.J."/>
            <person name="Hornburger P."/>
            <person name="Mueller R.-W."/>
            <person name="Bruemmer F."/>
            <person name="Labrenz M."/>
            <person name="Spormann A.M."/>
            <person name="Op den Camp H."/>
            <person name="Overmann J."/>
            <person name="Amann R."/>
            <person name="Jetten M.S.M."/>
            <person name="Mascher T."/>
            <person name="Medema M.H."/>
            <person name="Devos D.P."/>
            <person name="Kaster A.-K."/>
            <person name="Ovreas L."/>
            <person name="Rohde M."/>
            <person name="Galperin M.Y."/>
            <person name="Jogler C."/>
        </authorList>
    </citation>
    <scope>NUCLEOTIDE SEQUENCE [LARGE SCALE GENOMIC DNA]</scope>
    <source>
        <strain evidence="6 7">I41</strain>
    </source>
</reference>
<evidence type="ECO:0000259" key="5">
    <source>
        <dbReference type="Pfam" id="PF25973"/>
    </source>
</evidence>
<evidence type="ECO:0000259" key="4">
    <source>
        <dbReference type="Pfam" id="PF25954"/>
    </source>
</evidence>
<dbReference type="GO" id="GO:1990281">
    <property type="term" value="C:efflux pump complex"/>
    <property type="evidence" value="ECO:0007669"/>
    <property type="project" value="TreeGrafter"/>
</dbReference>
<feature type="domain" description="CzcB-like barrel-sandwich hybrid" evidence="5">
    <location>
        <begin position="76"/>
        <end position="248"/>
    </location>
</feature>
<feature type="domain" description="CusB-like beta-barrel" evidence="4">
    <location>
        <begin position="263"/>
        <end position="331"/>
    </location>
</feature>
<dbReference type="InterPro" id="IPR058792">
    <property type="entry name" value="Beta-barrel_RND_2"/>
</dbReference>
<evidence type="ECO:0000256" key="3">
    <source>
        <dbReference type="SAM" id="SignalP"/>
    </source>
</evidence>
<keyword evidence="3" id="KW-0732">Signal</keyword>
<dbReference type="Gene3D" id="2.40.50.100">
    <property type="match status" value="2"/>
</dbReference>
<evidence type="ECO:0000256" key="2">
    <source>
        <dbReference type="SAM" id="MobiDB-lite"/>
    </source>
</evidence>
<dbReference type="PANTHER" id="PTHR30469">
    <property type="entry name" value="MULTIDRUG RESISTANCE PROTEIN MDTA"/>
    <property type="match status" value="1"/>
</dbReference>
<dbReference type="Gene3D" id="2.40.420.20">
    <property type="match status" value="1"/>
</dbReference>
<comment type="similarity">
    <text evidence="1">Belongs to the membrane fusion protein (MFP) (TC 8.A.1) family.</text>
</comment>
<dbReference type="Proteomes" id="UP000317909">
    <property type="component" value="Chromosome"/>
</dbReference>
<dbReference type="KEGG" id="llh:I41_54970"/>
<evidence type="ECO:0000313" key="6">
    <source>
        <dbReference type="EMBL" id="QDT76247.1"/>
    </source>
</evidence>
<sequence precursor="true">MFFPALPRCFFLTMSAASAVAMVAMLGCDHVASPDDGAAATPAPLAPKDVEVIVAARQAWPRTVTVQGALLADEDAVIGAKIAGRVAAVNVDLGSIVKKGDPLVTLDRSELDLQVKLAEAQLQQACSAIGLKAYEDETKLDYKNAPPVQLEQALVDEAEAAVNRAKALLPTRAITGSEYDTLVAQMRAAKARYNSALNGVSTQVAMIGVRRTELALAKQQLADSETVAPFDGVVEARRVSPGEYVSPGQPLASLVRAERLRFTAGVPESKAGEIKPGQRVEIRIAGAQEPLVTEVTRVSPIVTQTSRAVRIEADVPNPGHALQAGLFAEADVIVDPEAQALALPAAAVTRFAGVEKVWLVADGKAAQQSIRTGREERGLVEVVSGLVEGNQVVAKADDGRSGPVTIAGEAVSDQLSAVSKNEEAQTPPTKEEAPPAVKSDNSPSG</sequence>
<dbReference type="Gene3D" id="2.40.30.170">
    <property type="match status" value="1"/>
</dbReference>
<name>A0A517U6I8_9BACT</name>
<dbReference type="EMBL" id="CP036339">
    <property type="protein sequence ID" value="QDT76247.1"/>
    <property type="molecule type" value="Genomic_DNA"/>
</dbReference>
<dbReference type="InterPro" id="IPR058647">
    <property type="entry name" value="BSH_CzcB-like"/>
</dbReference>
<protein>
    <submittedName>
        <fullName evidence="6">Multidrug resistance protein MdtA</fullName>
    </submittedName>
</protein>
<evidence type="ECO:0000256" key="1">
    <source>
        <dbReference type="ARBA" id="ARBA00009477"/>
    </source>
</evidence>
<feature type="compositionally biased region" description="Polar residues" evidence="2">
    <location>
        <begin position="413"/>
        <end position="428"/>
    </location>
</feature>
<evidence type="ECO:0000313" key="7">
    <source>
        <dbReference type="Proteomes" id="UP000317909"/>
    </source>
</evidence>
<dbReference type="OrthoDB" id="252309at2"/>
<dbReference type="AlphaFoldDB" id="A0A517U6I8"/>